<reference evidence="2" key="2">
    <citation type="journal article" date="2015" name="Fish Shellfish Immunol.">
        <title>Early steps in the European eel (Anguilla anguilla)-Vibrio vulnificus interaction in the gills: Role of the RtxA13 toxin.</title>
        <authorList>
            <person name="Callol A."/>
            <person name="Pajuelo D."/>
            <person name="Ebbesson L."/>
            <person name="Teles M."/>
            <person name="MacKenzie S."/>
            <person name="Amaro C."/>
        </authorList>
    </citation>
    <scope>NUCLEOTIDE SEQUENCE</scope>
</reference>
<evidence type="ECO:0000256" key="1">
    <source>
        <dbReference type="SAM" id="Phobius"/>
    </source>
</evidence>
<evidence type="ECO:0000313" key="2">
    <source>
        <dbReference type="EMBL" id="JAI04925.1"/>
    </source>
</evidence>
<feature type="transmembrane region" description="Helical" evidence="1">
    <location>
        <begin position="61"/>
        <end position="89"/>
    </location>
</feature>
<proteinExistence type="predicted"/>
<name>A0A0E9XQM4_ANGAN</name>
<accession>A0A0E9XQM4</accession>
<protein>
    <submittedName>
        <fullName evidence="2">Uncharacterized protein</fullName>
    </submittedName>
</protein>
<sequence length="196" mass="21668">MLDKVVEHVDPLLQGPLQVFGEGQVLGVFANFLHPASLGFLGGLLCPVFIIVISVHSFRGIYVIVIPSFSAAGTVLFIFLSVLLFLLLFDRSTIILWWIFKNEGAELVSRVKHASVPTGFTGVTDGLFLGIDMQVSFWIVTLRTQHKFSDETIQHVLQFVRLVRSIDNVAVILGIKLGLGTQLTAKKLGGIRWRPI</sequence>
<organism evidence="2">
    <name type="scientific">Anguilla anguilla</name>
    <name type="common">European freshwater eel</name>
    <name type="synonym">Muraena anguilla</name>
    <dbReference type="NCBI Taxonomy" id="7936"/>
    <lineage>
        <taxon>Eukaryota</taxon>
        <taxon>Metazoa</taxon>
        <taxon>Chordata</taxon>
        <taxon>Craniata</taxon>
        <taxon>Vertebrata</taxon>
        <taxon>Euteleostomi</taxon>
        <taxon>Actinopterygii</taxon>
        <taxon>Neopterygii</taxon>
        <taxon>Teleostei</taxon>
        <taxon>Anguilliformes</taxon>
        <taxon>Anguillidae</taxon>
        <taxon>Anguilla</taxon>
    </lineage>
</organism>
<keyword evidence="1" id="KW-0812">Transmembrane</keyword>
<keyword evidence="1" id="KW-0472">Membrane</keyword>
<feature type="transmembrane region" description="Helical" evidence="1">
    <location>
        <begin position="36"/>
        <end position="55"/>
    </location>
</feature>
<dbReference type="EMBL" id="GBXM01003653">
    <property type="protein sequence ID" value="JAI04925.1"/>
    <property type="molecule type" value="Transcribed_RNA"/>
</dbReference>
<reference evidence="2" key="1">
    <citation type="submission" date="2014-11" db="EMBL/GenBank/DDBJ databases">
        <authorList>
            <person name="Amaro Gonzalez C."/>
        </authorList>
    </citation>
    <scope>NUCLEOTIDE SEQUENCE</scope>
</reference>
<keyword evidence="1" id="KW-1133">Transmembrane helix</keyword>
<dbReference type="AlphaFoldDB" id="A0A0E9XQM4"/>